<feature type="region of interest" description="Disordered" evidence="3">
    <location>
        <begin position="980"/>
        <end position="1145"/>
    </location>
</feature>
<accession>A0A9J2PAU8</accession>
<feature type="compositionally biased region" description="Low complexity" evidence="3">
    <location>
        <begin position="489"/>
        <end position="499"/>
    </location>
</feature>
<feature type="region of interest" description="Disordered" evidence="3">
    <location>
        <begin position="920"/>
        <end position="951"/>
    </location>
</feature>
<keyword evidence="5" id="KW-1185">Reference proteome</keyword>
<evidence type="ECO:0000313" key="5">
    <source>
        <dbReference type="Proteomes" id="UP000036681"/>
    </source>
</evidence>
<reference evidence="6" key="1">
    <citation type="submission" date="2023-03" db="UniProtKB">
        <authorList>
            <consortium name="WormBaseParasite"/>
        </authorList>
    </citation>
    <scope>IDENTIFICATION</scope>
</reference>
<evidence type="ECO:0000256" key="1">
    <source>
        <dbReference type="PROSITE-ProRule" id="PRU00042"/>
    </source>
</evidence>
<feature type="region of interest" description="Disordered" evidence="3">
    <location>
        <begin position="307"/>
        <end position="425"/>
    </location>
</feature>
<dbReference type="AlphaFoldDB" id="A0A9J2PAU8"/>
<feature type="compositionally biased region" description="Polar residues" evidence="3">
    <location>
        <begin position="349"/>
        <end position="365"/>
    </location>
</feature>
<organism evidence="5 6">
    <name type="scientific">Ascaris lumbricoides</name>
    <name type="common">Giant roundworm</name>
    <dbReference type="NCBI Taxonomy" id="6252"/>
    <lineage>
        <taxon>Eukaryota</taxon>
        <taxon>Metazoa</taxon>
        <taxon>Ecdysozoa</taxon>
        <taxon>Nematoda</taxon>
        <taxon>Chromadorea</taxon>
        <taxon>Rhabditida</taxon>
        <taxon>Spirurina</taxon>
        <taxon>Ascaridomorpha</taxon>
        <taxon>Ascaridoidea</taxon>
        <taxon>Ascarididae</taxon>
        <taxon>Ascaris</taxon>
    </lineage>
</organism>
<dbReference type="GO" id="GO:0008270">
    <property type="term" value="F:zinc ion binding"/>
    <property type="evidence" value="ECO:0007669"/>
    <property type="project" value="UniProtKB-KW"/>
</dbReference>
<dbReference type="Proteomes" id="UP000036681">
    <property type="component" value="Unplaced"/>
</dbReference>
<feature type="compositionally biased region" description="Basic and acidic residues" evidence="3">
    <location>
        <begin position="463"/>
        <end position="472"/>
    </location>
</feature>
<keyword evidence="1" id="KW-0479">Metal-binding</keyword>
<keyword evidence="2" id="KW-0175">Coiled coil</keyword>
<feature type="domain" description="C2H2-type" evidence="4">
    <location>
        <begin position="280"/>
        <end position="305"/>
    </location>
</feature>
<feature type="compositionally biased region" description="Basic and acidic residues" evidence="3">
    <location>
        <begin position="1114"/>
        <end position="1123"/>
    </location>
</feature>
<feature type="compositionally biased region" description="Basic and acidic residues" evidence="3">
    <location>
        <begin position="1073"/>
        <end position="1083"/>
    </location>
</feature>
<feature type="compositionally biased region" description="Basic residues" evidence="3">
    <location>
        <begin position="1124"/>
        <end position="1135"/>
    </location>
</feature>
<feature type="region of interest" description="Disordered" evidence="3">
    <location>
        <begin position="444"/>
        <end position="509"/>
    </location>
</feature>
<proteinExistence type="predicted"/>
<keyword evidence="1" id="KW-0863">Zinc-finger</keyword>
<feature type="region of interest" description="Disordered" evidence="3">
    <location>
        <begin position="552"/>
        <end position="576"/>
    </location>
</feature>
<protein>
    <submittedName>
        <fullName evidence="6">C2H2-type domain-containing protein</fullName>
    </submittedName>
</protein>
<name>A0A9J2PAU8_ASCLU</name>
<keyword evidence="1" id="KW-0862">Zinc</keyword>
<dbReference type="SMART" id="SM00355">
    <property type="entry name" value="ZnF_C2H2"/>
    <property type="match status" value="2"/>
</dbReference>
<dbReference type="PROSITE" id="PS00028">
    <property type="entry name" value="ZINC_FINGER_C2H2_1"/>
    <property type="match status" value="1"/>
</dbReference>
<feature type="compositionally biased region" description="Polar residues" evidence="3">
    <location>
        <begin position="920"/>
        <end position="945"/>
    </location>
</feature>
<feature type="compositionally biased region" description="Low complexity" evidence="3">
    <location>
        <begin position="331"/>
        <end position="348"/>
    </location>
</feature>
<feature type="coiled-coil region" evidence="2">
    <location>
        <begin position="158"/>
        <end position="226"/>
    </location>
</feature>
<sequence length="1228" mass="137468">MSEPTDIIDIARTPPPPEPNFEQIFSDVLYDACDTPVSHDANPATMGAIVETERKIYQQIKLLLTQIKGLRDDELKEMLDKFVAIYRNSFERCVFLPEPEECEEVDPHATLRHHLSLRLDQWNEWFADKGVDRTLGRRFKDPNSKNKARMEGDEAIGLEEMKRRIQQIEQERLFEAELQKYQADQEKLDPHPAINNAEAKRIEKEKKSEARRCARAERAKEKKRQKDVEFLKTITLESAVGYVEPSVLEIYKAKCHLCEDRLTDPKYMIIHEKIRHPMMFFCHYCDRTFAAHGPMRVHCETVHLGLPVDPPGRRPPERANCTKGPSAHFHQQPPSQNQQQQEQQKEQQWSTRAVNTNSDPVNTSEVAVDGPNEVEVNKEPTISVSLDTAPTLPVQRAAPAQSKTPRRSRGNSKKGSTGVSTAAMPVLDAEDRFELGSCINLENSVSPEATPKKRPIAVVAPMTKHDSLESSDQRPGPSGINRRPRSSNRSRASNQSAPSGRNEVSLSPRSFFEAETRELSPSFVDRMRKEAVHRTRVHNKYGDEAAIRSQGLQDEKKCGAKSPSQKVLESVREKMQRGWRNKKLEGTTPEHNYTRQGEQAVLMRTLLDEKALRKEATKAESNEEKGRIYPRKTVQRTCSLPPYSIEGSIRLKRWFSESDISLPTPATQIVTSIDERYLNLRAIRHPVSALPERNAKFWIFRKSENAKGCSLRGLALDAFRSSCVVVVDLGSWGASNKAVVAVVLRLLSDGENLTHRSIDEPHVRIIPTSPTVRKSRMQAFTLIMPDPFVRHYFLVLQQYGFDSSSSSSSLSDDSSFSDYSELDSSSSSCSESDESDGYSDRLVKYIVSQPGAAAAMRAFIEREQMRLKKRSTLTEEKTTLDARLSASPSSTAAAVRSLGVGLRCERAFALSKDTRLSAYSMPSSPGFRTSTPLPSSARQKHQSPTIAPRMQGGMATTRPVILKGKARATELLAKMKAAVVSQQGDVPDEDSHETTSASDEDGTNAVNGRGVRARPVERGASRASELLARMKKAVQERAAENPSISDEDDDEVSSVRNKYPQNRGVSRASELLARMKEAAESRATENVANSSDSDEGELMTTKPRAAKKTSSKAKSTDKANITEKKRRVPKTKRTHPPSSDDASKEFEATHATDFQKVSFQFRQRRNVVDAHVKQLHLEICNLSSPTLQVNFLRVDGAAGMVFSLIHQYILMMPPYTVSVIPSLPFDGN</sequence>
<dbReference type="PROSITE" id="PS50157">
    <property type="entry name" value="ZINC_FINGER_C2H2_2"/>
    <property type="match status" value="1"/>
</dbReference>
<evidence type="ECO:0000313" key="6">
    <source>
        <dbReference type="WBParaSite" id="ALUE_0000686101-mRNA-1"/>
    </source>
</evidence>
<evidence type="ECO:0000256" key="2">
    <source>
        <dbReference type="SAM" id="Coils"/>
    </source>
</evidence>
<dbReference type="InterPro" id="IPR013087">
    <property type="entry name" value="Znf_C2H2_type"/>
</dbReference>
<evidence type="ECO:0000256" key="3">
    <source>
        <dbReference type="SAM" id="MobiDB-lite"/>
    </source>
</evidence>
<evidence type="ECO:0000259" key="4">
    <source>
        <dbReference type="PROSITE" id="PS50157"/>
    </source>
</evidence>
<dbReference type="WBParaSite" id="ALUE_0000686101-mRNA-1">
    <property type="protein sequence ID" value="ALUE_0000686101-mRNA-1"/>
    <property type="gene ID" value="ALUE_0000686101"/>
</dbReference>